<evidence type="ECO:0000313" key="2">
    <source>
        <dbReference type="Proteomes" id="UP000710432"/>
    </source>
</evidence>
<name>A0A8J6KR76_MICOH</name>
<sequence>MRGRLPGSAQPVSSCFVLPAALASHDYILKIVPTVYEDKSGKQRYSYQYTVANKVTVDQHMADALAQPGNHIKVAVAVPGPQHYKRQTDLMGHQSQGNEMTL</sequence>
<protein>
    <submittedName>
        <fullName evidence="1">Endoplasmic reticulum-Golgi intermediate compartment protein 1</fullName>
    </submittedName>
</protein>
<gene>
    <name evidence="1" type="ORF">LTLLF_166550</name>
</gene>
<dbReference type="AlphaFoldDB" id="A0A8J6KR76"/>
<dbReference type="EMBL" id="JAATJU010023289">
    <property type="protein sequence ID" value="KAH0508270.1"/>
    <property type="molecule type" value="Genomic_DNA"/>
</dbReference>
<proteinExistence type="predicted"/>
<reference evidence="1" key="1">
    <citation type="submission" date="2020-03" db="EMBL/GenBank/DDBJ databases">
        <title>Studies in the Genomics of Life Span.</title>
        <authorList>
            <person name="Glass D."/>
        </authorList>
    </citation>
    <scope>NUCLEOTIDE SEQUENCE</scope>
    <source>
        <strain evidence="1">LTLLF</strain>
        <tissue evidence="1">Muscle</tissue>
    </source>
</reference>
<accession>A0A8J6KR76</accession>
<evidence type="ECO:0000313" key="1">
    <source>
        <dbReference type="EMBL" id="KAH0508270.1"/>
    </source>
</evidence>
<comment type="caution">
    <text evidence="1">The sequence shown here is derived from an EMBL/GenBank/DDBJ whole genome shotgun (WGS) entry which is preliminary data.</text>
</comment>
<organism evidence="1 2">
    <name type="scientific">Microtus ochrogaster</name>
    <name type="common">Prairie vole</name>
    <dbReference type="NCBI Taxonomy" id="79684"/>
    <lineage>
        <taxon>Eukaryota</taxon>
        <taxon>Metazoa</taxon>
        <taxon>Chordata</taxon>
        <taxon>Craniata</taxon>
        <taxon>Vertebrata</taxon>
        <taxon>Euteleostomi</taxon>
        <taxon>Mammalia</taxon>
        <taxon>Eutheria</taxon>
        <taxon>Euarchontoglires</taxon>
        <taxon>Glires</taxon>
        <taxon>Rodentia</taxon>
        <taxon>Myomorpha</taxon>
        <taxon>Muroidea</taxon>
        <taxon>Cricetidae</taxon>
        <taxon>Arvicolinae</taxon>
        <taxon>Microtus</taxon>
    </lineage>
</organism>
<dbReference type="Proteomes" id="UP000710432">
    <property type="component" value="Unassembled WGS sequence"/>
</dbReference>